<dbReference type="PANTHER" id="PTHR33657:SF6">
    <property type="entry name" value="SECRETED PROTEIN"/>
    <property type="match status" value="1"/>
</dbReference>
<dbReference type="EMBL" id="VAWE01000001">
    <property type="protein sequence ID" value="TLQ44042.1"/>
    <property type="molecule type" value="Genomic_DNA"/>
</dbReference>
<name>A0A5R9E5C9_9ACTN</name>
<reference evidence="2 3" key="1">
    <citation type="submission" date="2019-05" db="EMBL/GenBank/DDBJ databases">
        <title>Streptomyces marianii sp. nov., a novel marine actinomycete from southern coast of India.</title>
        <authorList>
            <person name="Iniyan A.M."/>
            <person name="Wink J."/>
            <person name="Ramprasad E."/>
            <person name="Ramana C.V."/>
            <person name="Bunk B."/>
            <person name="Sproer C."/>
            <person name="Joseph F.-J.R.S."/>
            <person name="Vincent S.G.P."/>
        </authorList>
    </citation>
    <scope>NUCLEOTIDE SEQUENCE [LARGE SCALE GENOMIC DNA]</scope>
    <source>
        <strain evidence="2 3">ICN19</strain>
    </source>
</reference>
<dbReference type="RefSeq" id="WP_138053446.1">
    <property type="nucleotide sequence ID" value="NZ_VAWE01000001.1"/>
</dbReference>
<dbReference type="Proteomes" id="UP000305921">
    <property type="component" value="Unassembled WGS sequence"/>
</dbReference>
<accession>A0A5R9E5C9</accession>
<dbReference type="OrthoDB" id="4274514at2"/>
<gene>
    <name evidence="2" type="ORF">FEF34_13700</name>
</gene>
<proteinExistence type="predicted"/>
<dbReference type="PANTHER" id="PTHR33657">
    <property type="entry name" value="DOMAIN PROTEIN, PUTATIVE (AFU_ORTHOLOGUE AFUA_5G00600)-RELATED"/>
    <property type="match status" value="1"/>
</dbReference>
<evidence type="ECO:0000313" key="2">
    <source>
        <dbReference type="EMBL" id="TLQ44042.1"/>
    </source>
</evidence>
<dbReference type="InterPro" id="IPR008701">
    <property type="entry name" value="NPP1"/>
</dbReference>
<organism evidence="2 3">
    <name type="scientific">Streptomyces marianii</name>
    <dbReference type="NCBI Taxonomy" id="1817406"/>
    <lineage>
        <taxon>Bacteria</taxon>
        <taxon>Bacillati</taxon>
        <taxon>Actinomycetota</taxon>
        <taxon>Actinomycetes</taxon>
        <taxon>Kitasatosporales</taxon>
        <taxon>Streptomycetaceae</taxon>
        <taxon>Streptomyces</taxon>
    </lineage>
</organism>
<sequence>MSNRKANRNPRSIQSVVPSPARKRSKRRRNSRIAAVLGATALAVLLPASSASADQLQPLDMSGSYEEYRYQPAYDYDGDGCYAATAIDKDGNLNPGLRPMGTISSNCHDKSDLDNAQTYSRSKCNNGWCAIMYSSYFEKDQAVWGSALGGHRHDWEDVIVWVSQSTLRVEYVSTTQHGKVVTYPRSQVLFVGTHPKVVYHKDGALTHFFRLATVNDDPPENDYHQWQLPTLLGYDDWPSNELRTKLMNSDFGGPSIKISDKDDRFRNTLAGGKPSGIPFDPWA</sequence>
<evidence type="ECO:0008006" key="4">
    <source>
        <dbReference type="Google" id="ProtNLM"/>
    </source>
</evidence>
<comment type="caution">
    <text evidence="2">The sequence shown here is derived from an EMBL/GenBank/DDBJ whole genome shotgun (WGS) entry which is preliminary data.</text>
</comment>
<dbReference type="PIRSF" id="PIRSF029958">
    <property type="entry name" value="Necrosis-inducing_protein"/>
    <property type="match status" value="1"/>
</dbReference>
<dbReference type="Pfam" id="PF05630">
    <property type="entry name" value="NPP1"/>
    <property type="match status" value="1"/>
</dbReference>
<evidence type="ECO:0000256" key="1">
    <source>
        <dbReference type="SAM" id="MobiDB-lite"/>
    </source>
</evidence>
<protein>
    <recommendedName>
        <fullName evidence="4">Necrosis inducing protein (NPP1)</fullName>
    </recommendedName>
</protein>
<feature type="compositionally biased region" description="Basic residues" evidence="1">
    <location>
        <begin position="21"/>
        <end position="30"/>
    </location>
</feature>
<keyword evidence="3" id="KW-1185">Reference proteome</keyword>
<feature type="region of interest" description="Disordered" evidence="1">
    <location>
        <begin position="1"/>
        <end position="30"/>
    </location>
</feature>
<dbReference type="AlphaFoldDB" id="A0A5R9E5C9"/>
<evidence type="ECO:0000313" key="3">
    <source>
        <dbReference type="Proteomes" id="UP000305921"/>
    </source>
</evidence>